<keyword evidence="3" id="KW-1185">Reference proteome</keyword>
<dbReference type="EMBL" id="PZQS01000004">
    <property type="protein sequence ID" value="PVD31250.1"/>
    <property type="molecule type" value="Genomic_DNA"/>
</dbReference>
<protein>
    <submittedName>
        <fullName evidence="2">Uncharacterized protein</fullName>
    </submittedName>
</protein>
<evidence type="ECO:0000313" key="2">
    <source>
        <dbReference type="EMBL" id="PVD31250.1"/>
    </source>
</evidence>
<name>A0A2T7PCW0_POMCA</name>
<organism evidence="2 3">
    <name type="scientific">Pomacea canaliculata</name>
    <name type="common">Golden apple snail</name>
    <dbReference type="NCBI Taxonomy" id="400727"/>
    <lineage>
        <taxon>Eukaryota</taxon>
        <taxon>Metazoa</taxon>
        <taxon>Spiralia</taxon>
        <taxon>Lophotrochozoa</taxon>
        <taxon>Mollusca</taxon>
        <taxon>Gastropoda</taxon>
        <taxon>Caenogastropoda</taxon>
        <taxon>Architaenioglossa</taxon>
        <taxon>Ampullarioidea</taxon>
        <taxon>Ampullariidae</taxon>
        <taxon>Pomacea</taxon>
    </lineage>
</organism>
<gene>
    <name evidence="2" type="ORF">C0Q70_06662</name>
</gene>
<dbReference type="AlphaFoldDB" id="A0A2T7PCW0"/>
<comment type="caution">
    <text evidence="2">The sequence shown here is derived from an EMBL/GenBank/DDBJ whole genome shotgun (WGS) entry which is preliminary data.</text>
</comment>
<accession>A0A2T7PCW0</accession>
<proteinExistence type="predicted"/>
<reference evidence="2 3" key="1">
    <citation type="submission" date="2018-04" db="EMBL/GenBank/DDBJ databases">
        <title>The genome of golden apple snail Pomacea canaliculata provides insight into stress tolerance and invasive adaptation.</title>
        <authorList>
            <person name="Liu C."/>
            <person name="Liu B."/>
            <person name="Ren Y."/>
            <person name="Zhang Y."/>
            <person name="Wang H."/>
            <person name="Li S."/>
            <person name="Jiang F."/>
            <person name="Yin L."/>
            <person name="Zhang G."/>
            <person name="Qian W."/>
            <person name="Fan W."/>
        </authorList>
    </citation>
    <scope>NUCLEOTIDE SEQUENCE [LARGE SCALE GENOMIC DNA]</scope>
    <source>
        <strain evidence="2">SZHN2017</strain>
        <tissue evidence="2">Muscle</tissue>
    </source>
</reference>
<evidence type="ECO:0000313" key="3">
    <source>
        <dbReference type="Proteomes" id="UP000245119"/>
    </source>
</evidence>
<sequence>MQGGGQLDSGSATVAGLEGVHSQETWRLSRDLTARRVWQVNCARESHVFPETNIMHGFMHSPKVLSAMSWARG</sequence>
<evidence type="ECO:0000256" key="1">
    <source>
        <dbReference type="SAM" id="MobiDB-lite"/>
    </source>
</evidence>
<feature type="region of interest" description="Disordered" evidence="1">
    <location>
        <begin position="1"/>
        <end position="25"/>
    </location>
</feature>
<dbReference type="Proteomes" id="UP000245119">
    <property type="component" value="Linkage Group LG4"/>
</dbReference>